<sequence>MHLANCNLSSMTKKSELYGRPIKYKSFWDLIFY</sequence>
<evidence type="ECO:0000313" key="1">
    <source>
        <dbReference type="EMBL" id="MBX50815.1"/>
    </source>
</evidence>
<dbReference type="AlphaFoldDB" id="A0A2P2P7T6"/>
<name>A0A2P2P7T6_RHIMU</name>
<reference evidence="1" key="1">
    <citation type="submission" date="2018-02" db="EMBL/GenBank/DDBJ databases">
        <title>Rhizophora mucronata_Transcriptome.</title>
        <authorList>
            <person name="Meera S.P."/>
            <person name="Sreeshan A."/>
            <person name="Augustine A."/>
        </authorList>
    </citation>
    <scope>NUCLEOTIDE SEQUENCE</scope>
    <source>
        <tissue evidence="1">Leaf</tissue>
    </source>
</reference>
<accession>A0A2P2P7T6</accession>
<protein>
    <submittedName>
        <fullName evidence="1">Uncharacterized protein</fullName>
    </submittedName>
</protein>
<dbReference type="EMBL" id="GGEC01070331">
    <property type="protein sequence ID" value="MBX50815.1"/>
    <property type="molecule type" value="Transcribed_RNA"/>
</dbReference>
<proteinExistence type="predicted"/>
<organism evidence="1">
    <name type="scientific">Rhizophora mucronata</name>
    <name type="common">Asiatic mangrove</name>
    <dbReference type="NCBI Taxonomy" id="61149"/>
    <lineage>
        <taxon>Eukaryota</taxon>
        <taxon>Viridiplantae</taxon>
        <taxon>Streptophyta</taxon>
        <taxon>Embryophyta</taxon>
        <taxon>Tracheophyta</taxon>
        <taxon>Spermatophyta</taxon>
        <taxon>Magnoliopsida</taxon>
        <taxon>eudicotyledons</taxon>
        <taxon>Gunneridae</taxon>
        <taxon>Pentapetalae</taxon>
        <taxon>rosids</taxon>
        <taxon>fabids</taxon>
        <taxon>Malpighiales</taxon>
        <taxon>Rhizophoraceae</taxon>
        <taxon>Rhizophora</taxon>
    </lineage>
</organism>